<accession>A0A1D9P5L0</accession>
<name>A0A1D9P5L0_9FIRM</name>
<organism evidence="1 2">
    <name type="scientific">Butyrivibrio hungatei</name>
    <dbReference type="NCBI Taxonomy" id="185008"/>
    <lineage>
        <taxon>Bacteria</taxon>
        <taxon>Bacillati</taxon>
        <taxon>Bacillota</taxon>
        <taxon>Clostridia</taxon>
        <taxon>Lachnospirales</taxon>
        <taxon>Lachnospiraceae</taxon>
        <taxon>Butyrivibrio</taxon>
    </lineage>
</organism>
<keyword evidence="2" id="KW-1185">Reference proteome</keyword>
<dbReference type="RefSeq" id="WP_071177626.1">
    <property type="nucleotide sequence ID" value="NZ_CP017832.1"/>
</dbReference>
<evidence type="ECO:0000313" key="1">
    <source>
        <dbReference type="EMBL" id="AOZ97867.1"/>
    </source>
</evidence>
<dbReference type="OrthoDB" id="9873910at2"/>
<dbReference type="EMBL" id="CP017832">
    <property type="protein sequence ID" value="AOZ97867.1"/>
    <property type="molecule type" value="Genomic_DNA"/>
</dbReference>
<dbReference type="AlphaFoldDB" id="A0A1D9P5L0"/>
<dbReference type="Proteomes" id="UP000179284">
    <property type="component" value="Plasmid pNP144"/>
</dbReference>
<proteinExistence type="predicted"/>
<gene>
    <name evidence="1" type="ORF">bhn_II068</name>
</gene>
<sequence length="320" mass="35263">MELQKIVIGDKITDGVYCLKAIHNKNGNFEVILKDKTGELLCELASERFVDSMNELVGGAVKTTFVVKNGMDTAPLGVIKSLTAAEKGTYKPSELFDGLSAEKIAEYTAVIKDSIKRIPDANVRAFVELVLTDDVITGLSLLPASLGHHARYAGGALATTASVTTLVIQYSLQYKRLNNGLYGTNIDWSILVASSLLQCVGMLDYITSENPFRKTNVGVERGYMSVLQRRLEKVCFSNPGIISDDVFARILNILASSVPMKSGVKSTRKEGAIFRGCLMLYEELDMLDSEIAGHDIEEGEEYFYNRKLRRNISLVEREVA</sequence>
<dbReference type="KEGG" id="bhu:bhn_II068"/>
<keyword evidence="1" id="KW-0614">Plasmid</keyword>
<geneLocation type="plasmid" evidence="2">
    <name>pnp144</name>
</geneLocation>
<protein>
    <submittedName>
        <fullName evidence="1">Uncharacterized protein</fullName>
    </submittedName>
</protein>
<evidence type="ECO:0000313" key="2">
    <source>
        <dbReference type="Proteomes" id="UP000179284"/>
    </source>
</evidence>
<reference evidence="2" key="1">
    <citation type="submission" date="2016-10" db="EMBL/GenBank/DDBJ databases">
        <title>The complete genome sequence of the rumen bacterium Butyrivibrio hungatei MB2003.</title>
        <authorList>
            <person name="Palevich N."/>
            <person name="Kelly W.J."/>
            <person name="Leahy S.C."/>
            <person name="Altermann E."/>
            <person name="Rakonjac J."/>
            <person name="Attwood G.T."/>
        </authorList>
    </citation>
    <scope>NUCLEOTIDE SEQUENCE [LARGE SCALE GENOMIC DNA]</scope>
    <source>
        <strain evidence="2">MB2003</strain>
        <plasmid evidence="2">Plasmid pnp144</plasmid>
    </source>
</reference>